<keyword evidence="1" id="KW-0695">RNA-directed DNA polymerase</keyword>
<evidence type="ECO:0000313" key="2">
    <source>
        <dbReference type="Proteomes" id="UP000478052"/>
    </source>
</evidence>
<reference evidence="1 2" key="1">
    <citation type="submission" date="2019-08" db="EMBL/GenBank/DDBJ databases">
        <title>Whole genome of Aphis craccivora.</title>
        <authorList>
            <person name="Voronova N.V."/>
            <person name="Shulinski R.S."/>
            <person name="Bandarenka Y.V."/>
            <person name="Zhorov D.G."/>
            <person name="Warner D."/>
        </authorList>
    </citation>
    <scope>NUCLEOTIDE SEQUENCE [LARGE SCALE GENOMIC DNA]</scope>
    <source>
        <strain evidence="1">180601</strain>
        <tissue evidence="1">Whole Body</tissue>
    </source>
</reference>
<gene>
    <name evidence="1" type="ORF">FWK35_00036899</name>
</gene>
<dbReference type="AlphaFoldDB" id="A0A6G0VS35"/>
<organism evidence="1 2">
    <name type="scientific">Aphis craccivora</name>
    <name type="common">Cowpea aphid</name>
    <dbReference type="NCBI Taxonomy" id="307492"/>
    <lineage>
        <taxon>Eukaryota</taxon>
        <taxon>Metazoa</taxon>
        <taxon>Ecdysozoa</taxon>
        <taxon>Arthropoda</taxon>
        <taxon>Hexapoda</taxon>
        <taxon>Insecta</taxon>
        <taxon>Pterygota</taxon>
        <taxon>Neoptera</taxon>
        <taxon>Paraneoptera</taxon>
        <taxon>Hemiptera</taxon>
        <taxon>Sternorrhyncha</taxon>
        <taxon>Aphidomorpha</taxon>
        <taxon>Aphidoidea</taxon>
        <taxon>Aphididae</taxon>
        <taxon>Aphidini</taxon>
        <taxon>Aphis</taxon>
        <taxon>Aphis</taxon>
    </lineage>
</organism>
<name>A0A6G0VS35_APHCR</name>
<keyword evidence="1" id="KW-0808">Transferase</keyword>
<dbReference type="GO" id="GO:0003964">
    <property type="term" value="F:RNA-directed DNA polymerase activity"/>
    <property type="evidence" value="ECO:0007669"/>
    <property type="project" value="UniProtKB-KW"/>
</dbReference>
<dbReference type="OrthoDB" id="6627393at2759"/>
<protein>
    <submittedName>
        <fullName evidence="1">Putative RNA-directed DNA polymerase</fullName>
    </submittedName>
</protein>
<sequence>MQAEINPPVPKLINRPIKWEIFKEKIDKILKPSRKYSNTNDINSGITHLTESIKSAIDLALAPPNYKKSQNYNTPIPFYIQSLIKEKHKARRIWQTHRSPAVKKRLNQLTRRVKWELDNLRYNSYKAYVSKISPNDSSLWIATKRITKQHETIPPLKNGLAKYETNIEKCEIFAQYFERCFTTDDNHTNQNEIIDLEQRNIEDQPI</sequence>
<comment type="caution">
    <text evidence="1">The sequence shown here is derived from an EMBL/GenBank/DDBJ whole genome shotgun (WGS) entry which is preliminary data.</text>
</comment>
<dbReference type="EMBL" id="VUJU01012884">
    <property type="protein sequence ID" value="KAF0706519.1"/>
    <property type="molecule type" value="Genomic_DNA"/>
</dbReference>
<proteinExistence type="predicted"/>
<dbReference type="Proteomes" id="UP000478052">
    <property type="component" value="Unassembled WGS sequence"/>
</dbReference>
<evidence type="ECO:0000313" key="1">
    <source>
        <dbReference type="EMBL" id="KAF0706519.1"/>
    </source>
</evidence>
<feature type="non-terminal residue" evidence="1">
    <location>
        <position position="206"/>
    </location>
</feature>
<accession>A0A6G0VS35</accession>
<keyword evidence="1" id="KW-0548">Nucleotidyltransferase</keyword>
<keyword evidence="2" id="KW-1185">Reference proteome</keyword>